<feature type="transmembrane region" description="Helical" evidence="1">
    <location>
        <begin position="632"/>
        <end position="650"/>
    </location>
</feature>
<reference evidence="2 3" key="1">
    <citation type="submission" date="2016-03" db="EMBL/GenBank/DDBJ databases">
        <title>Complete genome sequence of a soil Actinobacterium, Nocardioides dokdonensis FR1436.</title>
        <authorList>
            <person name="Kwon S.-K."/>
            <person name="Kim K."/>
            <person name="Kim J.F."/>
        </authorList>
    </citation>
    <scope>NUCLEOTIDE SEQUENCE [LARGE SCALE GENOMIC DNA]</scope>
    <source>
        <strain evidence="2 3">FR1436</strain>
    </source>
</reference>
<dbReference type="PATRIC" id="fig|1300347.3.peg.3387"/>
<feature type="transmembrane region" description="Helical" evidence="1">
    <location>
        <begin position="94"/>
        <end position="115"/>
    </location>
</feature>
<feature type="transmembrane region" description="Helical" evidence="1">
    <location>
        <begin position="759"/>
        <end position="779"/>
    </location>
</feature>
<feature type="transmembrane region" description="Helical" evidence="1">
    <location>
        <begin position="505"/>
        <end position="522"/>
    </location>
</feature>
<dbReference type="Proteomes" id="UP000077868">
    <property type="component" value="Chromosome"/>
</dbReference>
<feature type="transmembrane region" description="Helical" evidence="1">
    <location>
        <begin position="351"/>
        <end position="369"/>
    </location>
</feature>
<feature type="transmembrane region" description="Helical" evidence="1">
    <location>
        <begin position="735"/>
        <end position="752"/>
    </location>
</feature>
<evidence type="ECO:0000313" key="2">
    <source>
        <dbReference type="EMBL" id="ANH39785.1"/>
    </source>
</evidence>
<dbReference type="STRING" id="1300347.I601_3379"/>
<dbReference type="KEGG" id="ndk:I601_3379"/>
<feature type="transmembrane region" description="Helical" evidence="1">
    <location>
        <begin position="528"/>
        <end position="544"/>
    </location>
</feature>
<feature type="transmembrane region" description="Helical" evidence="1">
    <location>
        <begin position="609"/>
        <end position="626"/>
    </location>
</feature>
<keyword evidence="1" id="KW-0472">Membrane</keyword>
<sequence length="820" mass="81349">MATFARPDLCPDCGAVLPTDPVSCPRCGLPLRHPLAVELLATLGRADDLLRRLRATAVVPASTGAPVLDPGRTAPAAEPVRRGAGLGQSSVPRLLLTLGAACLLVAAVVFLAVAWSSLGVAGRTAVLLALTGSAAAASVALGRRGLGAAAEALGAVTLGLVVLDVLGAAQAGWAPDLGSAGFGIVLGAALGAAGLGLSALHRTLGGQDPVVPQLVPGPALLVVAGAVGALDPGSAIELAWAGAVLAAAGLVALGARTGLSVLRIAAAVAGLVAWLVLVVVVVAENGDRMSLARWWAHGGAAWMLAASALGLLPLLEPSVRAHRLAAVPAAAAAAGVSLTVVFAALDEGADVVLVVTASTVAVWSLVALVRPRWRPVAAGPGIAFAGPAVAAVLVLSGAAAEALLRVGEPYSVSGAVRVDGSAPIWDARLLVVAVLALVLLVLGLVRSAWRRRVALAGLGLLGLAVLGAGALEGAPLGVLLLPVLAAGLALVVVRTSLGATHGADVGVVVGVVVGGAAAALALPSAVLAASAWTALALALGWRLARDVGRPVRPGPRWPLVPALALPAALAAALWSAGEVVGLDVSVRGGVVLILLGVLAVVVRQDAVDVSVVLVAPWAGAVGVLAADDVSVSLAVHLTLAGALVVVRALTDPRRRPAAWAGGLLLAAATWVRLGDLGVEAPEAYTGPTALVLLVVGWRVLRATPAASSQATLLPGLVLAVLPSLLWVLAGDPVSWRALLLGGGCLLLVLGGARVGWQAPLVVGAVAGALLVLRELAPYAAATPQWVLLAVAGLLLTVVGISWERRVRDLRVAGGYLARLR</sequence>
<feature type="transmembrane region" description="Helical" evidence="1">
    <location>
        <begin position="683"/>
        <end position="700"/>
    </location>
</feature>
<feature type="transmembrane region" description="Helical" evidence="1">
    <location>
        <begin position="452"/>
        <end position="470"/>
    </location>
</feature>
<dbReference type="NCBIfam" id="NF047321">
    <property type="entry name" value="SCO7613_CTERM"/>
    <property type="match status" value="1"/>
</dbReference>
<feature type="transmembrane region" description="Helical" evidence="1">
    <location>
        <begin position="153"/>
        <end position="173"/>
    </location>
</feature>
<protein>
    <submittedName>
        <fullName evidence="2">Uncharacterized protein</fullName>
    </submittedName>
</protein>
<feature type="transmembrane region" description="Helical" evidence="1">
    <location>
        <begin position="236"/>
        <end position="254"/>
    </location>
</feature>
<name>A0A1A9GQR5_9ACTN</name>
<feature type="transmembrane region" description="Helical" evidence="1">
    <location>
        <begin position="381"/>
        <end position="404"/>
    </location>
</feature>
<feature type="transmembrane region" description="Helical" evidence="1">
    <location>
        <begin position="586"/>
        <end position="602"/>
    </location>
</feature>
<feature type="transmembrane region" description="Helical" evidence="1">
    <location>
        <begin position="785"/>
        <end position="802"/>
    </location>
</feature>
<feature type="transmembrane region" description="Helical" evidence="1">
    <location>
        <begin position="179"/>
        <end position="198"/>
    </location>
</feature>
<feature type="transmembrane region" description="Helical" evidence="1">
    <location>
        <begin position="324"/>
        <end position="345"/>
    </location>
</feature>
<dbReference type="OrthoDB" id="3790598at2"/>
<dbReference type="AlphaFoldDB" id="A0A1A9GQR5"/>
<evidence type="ECO:0000313" key="3">
    <source>
        <dbReference type="Proteomes" id="UP000077868"/>
    </source>
</evidence>
<dbReference type="InterPro" id="IPR058062">
    <property type="entry name" value="SCO7613_C"/>
</dbReference>
<feature type="transmembrane region" description="Helical" evidence="1">
    <location>
        <begin position="476"/>
        <end position="493"/>
    </location>
</feature>
<feature type="transmembrane region" description="Helical" evidence="1">
    <location>
        <begin position="121"/>
        <end position="141"/>
    </location>
</feature>
<feature type="transmembrane region" description="Helical" evidence="1">
    <location>
        <begin position="712"/>
        <end position="729"/>
    </location>
</feature>
<keyword evidence="3" id="KW-1185">Reference proteome</keyword>
<feature type="transmembrane region" description="Helical" evidence="1">
    <location>
        <begin position="556"/>
        <end position="574"/>
    </location>
</feature>
<feature type="transmembrane region" description="Helical" evidence="1">
    <location>
        <begin position="657"/>
        <end position="677"/>
    </location>
</feature>
<feature type="transmembrane region" description="Helical" evidence="1">
    <location>
        <begin position="210"/>
        <end position="230"/>
    </location>
</feature>
<keyword evidence="1" id="KW-0812">Transmembrane</keyword>
<gene>
    <name evidence="2" type="ORF">I601_3379</name>
</gene>
<feature type="transmembrane region" description="Helical" evidence="1">
    <location>
        <begin position="261"/>
        <end position="282"/>
    </location>
</feature>
<keyword evidence="1" id="KW-1133">Transmembrane helix</keyword>
<feature type="transmembrane region" description="Helical" evidence="1">
    <location>
        <begin position="424"/>
        <end position="445"/>
    </location>
</feature>
<dbReference type="EMBL" id="CP015079">
    <property type="protein sequence ID" value="ANH39785.1"/>
    <property type="molecule type" value="Genomic_DNA"/>
</dbReference>
<organism evidence="2 3">
    <name type="scientific">Nocardioides dokdonensis FR1436</name>
    <dbReference type="NCBI Taxonomy" id="1300347"/>
    <lineage>
        <taxon>Bacteria</taxon>
        <taxon>Bacillati</taxon>
        <taxon>Actinomycetota</taxon>
        <taxon>Actinomycetes</taxon>
        <taxon>Propionibacteriales</taxon>
        <taxon>Nocardioidaceae</taxon>
        <taxon>Nocardioides</taxon>
    </lineage>
</organism>
<evidence type="ECO:0000256" key="1">
    <source>
        <dbReference type="SAM" id="Phobius"/>
    </source>
</evidence>
<proteinExistence type="predicted"/>
<dbReference type="RefSeq" id="WP_068112221.1">
    <property type="nucleotide sequence ID" value="NZ_CP015079.1"/>
</dbReference>
<accession>A0A1A9GQR5</accession>
<feature type="transmembrane region" description="Helical" evidence="1">
    <location>
        <begin position="294"/>
        <end position="312"/>
    </location>
</feature>